<evidence type="ECO:0000256" key="2">
    <source>
        <dbReference type="ARBA" id="ARBA00007118"/>
    </source>
</evidence>
<dbReference type="InterPro" id="IPR000415">
    <property type="entry name" value="Nitroreductase-like"/>
</dbReference>
<dbReference type="Pfam" id="PF00881">
    <property type="entry name" value="Nitroreductase"/>
    <property type="match status" value="2"/>
</dbReference>
<dbReference type="CDD" id="cd02062">
    <property type="entry name" value="Nitro_FMN_reductase"/>
    <property type="match status" value="1"/>
</dbReference>
<keyword evidence="5" id="KW-0560">Oxidoreductase</keyword>
<name>A0ABW9P5X3_9LACO</name>
<dbReference type="InterPro" id="IPR029479">
    <property type="entry name" value="Nitroreductase"/>
</dbReference>
<proteinExistence type="inferred from homology"/>
<keyword evidence="4" id="KW-0288">FMN</keyword>
<keyword evidence="8" id="KW-1185">Reference proteome</keyword>
<evidence type="ECO:0000259" key="6">
    <source>
        <dbReference type="Pfam" id="PF00881"/>
    </source>
</evidence>
<dbReference type="PANTHER" id="PTHR43673:SF2">
    <property type="entry name" value="NITROREDUCTASE"/>
    <property type="match status" value="1"/>
</dbReference>
<keyword evidence="3" id="KW-0285">Flavoprotein</keyword>
<evidence type="ECO:0000313" key="7">
    <source>
        <dbReference type="EMBL" id="MQS44590.1"/>
    </source>
</evidence>
<organism evidence="7 8">
    <name type="scientific">Companilactobacillus mishanensis</name>
    <dbReference type="NCBI Taxonomy" id="2486008"/>
    <lineage>
        <taxon>Bacteria</taxon>
        <taxon>Bacillati</taxon>
        <taxon>Bacillota</taxon>
        <taxon>Bacilli</taxon>
        <taxon>Lactobacillales</taxon>
        <taxon>Lactobacillaceae</taxon>
        <taxon>Companilactobacillus</taxon>
    </lineage>
</organism>
<dbReference type="PANTHER" id="PTHR43673">
    <property type="entry name" value="NAD(P)H NITROREDUCTASE YDGI-RELATED"/>
    <property type="match status" value="1"/>
</dbReference>
<feature type="domain" description="Nitroreductase" evidence="6">
    <location>
        <begin position="7"/>
        <end position="59"/>
    </location>
</feature>
<accession>A0ABW9P5X3</accession>
<gene>
    <name evidence="7" type="ORF">FHL03_03720</name>
</gene>
<sequence>METLNMIKSRRAIRKYSGQITDEQLKKILMAANAAPVSLGSYDEYRLTVIQDPKVLAQIGGTYDAPTFIVVSAQNLGSSQYVSSGAIVHNMELAAQDQGLGSNYNMGSMRSVPTEVLPDGFSAVFGLTVGQTTEKFTPREIPMDRIKINIVK</sequence>
<evidence type="ECO:0000256" key="1">
    <source>
        <dbReference type="ARBA" id="ARBA00001917"/>
    </source>
</evidence>
<evidence type="ECO:0000313" key="8">
    <source>
        <dbReference type="Proteomes" id="UP000436655"/>
    </source>
</evidence>
<comment type="caution">
    <text evidence="7">The sequence shown here is derived from an EMBL/GenBank/DDBJ whole genome shotgun (WGS) entry which is preliminary data.</text>
</comment>
<dbReference type="EMBL" id="VDFN01000002">
    <property type="protein sequence ID" value="MQS44590.1"/>
    <property type="molecule type" value="Genomic_DNA"/>
</dbReference>
<evidence type="ECO:0000256" key="4">
    <source>
        <dbReference type="ARBA" id="ARBA00022643"/>
    </source>
</evidence>
<dbReference type="SUPFAM" id="SSF55469">
    <property type="entry name" value="FMN-dependent nitroreductase-like"/>
    <property type="match status" value="1"/>
</dbReference>
<comment type="similarity">
    <text evidence="2">Belongs to the nitroreductase family.</text>
</comment>
<protein>
    <submittedName>
        <fullName evidence="7">Nitroreductase family protein</fullName>
    </submittedName>
</protein>
<dbReference type="Proteomes" id="UP000436655">
    <property type="component" value="Unassembled WGS sequence"/>
</dbReference>
<evidence type="ECO:0000256" key="3">
    <source>
        <dbReference type="ARBA" id="ARBA00022630"/>
    </source>
</evidence>
<comment type="cofactor">
    <cofactor evidence="1">
        <name>FMN</name>
        <dbReference type="ChEBI" id="CHEBI:58210"/>
    </cofactor>
</comment>
<dbReference type="RefSeq" id="WP_125704887.1">
    <property type="nucleotide sequence ID" value="NZ_JBHTOO010000023.1"/>
</dbReference>
<reference evidence="7 8" key="1">
    <citation type="journal article" date="2019" name="Syst. Appl. Microbiol.">
        <title>Polyphasic characterization of two novel Lactobacillus spp. isolated from blown salami packages: Description of Lactobacillus halodurans sp. nov. and Lactobacillus salsicarnum sp. nov.</title>
        <authorList>
            <person name="Schuster J.A."/>
            <person name="Klingl A."/>
            <person name="Vogel R.F."/>
            <person name="Ehrmann M.A."/>
        </authorList>
    </citation>
    <scope>NUCLEOTIDE SEQUENCE [LARGE SCALE GENOMIC DNA]</scope>
    <source>
        <strain evidence="7 8">TMW 1.2098</strain>
    </source>
</reference>
<dbReference type="Gene3D" id="3.40.109.10">
    <property type="entry name" value="NADH Oxidase"/>
    <property type="match status" value="1"/>
</dbReference>
<feature type="domain" description="Nitroreductase" evidence="6">
    <location>
        <begin position="62"/>
        <end position="108"/>
    </location>
</feature>
<evidence type="ECO:0000256" key="5">
    <source>
        <dbReference type="ARBA" id="ARBA00023002"/>
    </source>
</evidence>